<dbReference type="OrthoDB" id="6129382at2759"/>
<dbReference type="Proteomes" id="UP000595437">
    <property type="component" value="Chromosome 3"/>
</dbReference>
<organism evidence="3 4">
    <name type="scientific">Caligus rogercresseyi</name>
    <name type="common">Sea louse</name>
    <dbReference type="NCBI Taxonomy" id="217165"/>
    <lineage>
        <taxon>Eukaryota</taxon>
        <taxon>Metazoa</taxon>
        <taxon>Ecdysozoa</taxon>
        <taxon>Arthropoda</taxon>
        <taxon>Crustacea</taxon>
        <taxon>Multicrustacea</taxon>
        <taxon>Hexanauplia</taxon>
        <taxon>Copepoda</taxon>
        <taxon>Siphonostomatoida</taxon>
        <taxon>Caligidae</taxon>
        <taxon>Caligus</taxon>
    </lineage>
</organism>
<accession>A0A7T8KBB4</accession>
<dbReference type="Pfam" id="PF03564">
    <property type="entry name" value="DUF1759"/>
    <property type="match status" value="1"/>
</dbReference>
<feature type="domain" description="SAP" evidence="2">
    <location>
        <begin position="7"/>
        <end position="41"/>
    </location>
</feature>
<sequence length="445" mass="50642">MSTNKNLTDLKLVELRELCEEYGLPTSGSKSELLERIMESKPEPRREDMHNEHRGSKTSEDKLLHLFSSVLDKLAGSRDSQCGGSLPSSITPPVFCGDVLEFPVWWEEFDTLVHSNSKVSTFYKYRYLRQSLQGRALNCLDSFSPLAEAYPDAIAYLKSRYGQTRTLIRNFVREIIELKPMSSAEPKVLKDFLDLVSGRLYTLKGIMSKVEDPFDLLMATILEFKLPPELKQLWEKELICQEIEFPSTESYKKWLSKEIVARDAAFPIARSSKDRLKGISSKQSSSCTTFTYSVCSFCNASNHSLKECPRFMSENPHTRWEFAKKLKLCFKCLESFHPQSKCHNKCEIGGCSKSHNTLLHFEPAKGRSYSQGESRVSSSRVNVQLDQRSPSQGPSKISSIMPSALIDLVDARGHRSQVRVVFDTMSKRCHQSPDGTLECLWVWGE</sequence>
<evidence type="ECO:0000313" key="3">
    <source>
        <dbReference type="EMBL" id="QQP52360.1"/>
    </source>
</evidence>
<reference evidence="4" key="1">
    <citation type="submission" date="2021-01" db="EMBL/GenBank/DDBJ databases">
        <title>Caligus Genome Assembly.</title>
        <authorList>
            <person name="Gallardo-Escarate C."/>
        </authorList>
    </citation>
    <scope>NUCLEOTIDE SEQUENCE [LARGE SCALE GENOMIC DNA]</scope>
</reference>
<gene>
    <name evidence="3" type="ORF">FKW44_004493</name>
</gene>
<proteinExistence type="predicted"/>
<dbReference type="PANTHER" id="PTHR47331">
    <property type="entry name" value="PHD-TYPE DOMAIN-CONTAINING PROTEIN"/>
    <property type="match status" value="1"/>
</dbReference>
<evidence type="ECO:0000256" key="1">
    <source>
        <dbReference type="SAM" id="MobiDB-lite"/>
    </source>
</evidence>
<keyword evidence="4" id="KW-1185">Reference proteome</keyword>
<feature type="non-terminal residue" evidence="3">
    <location>
        <position position="445"/>
    </location>
</feature>
<dbReference type="Gene3D" id="1.10.720.30">
    <property type="entry name" value="SAP domain"/>
    <property type="match status" value="1"/>
</dbReference>
<dbReference type="PANTHER" id="PTHR47331:SF5">
    <property type="entry name" value="RIBONUCLEASE H"/>
    <property type="match status" value="1"/>
</dbReference>
<dbReference type="AlphaFoldDB" id="A0A7T8KBB4"/>
<dbReference type="InterPro" id="IPR003034">
    <property type="entry name" value="SAP_dom"/>
</dbReference>
<protein>
    <recommendedName>
        <fullName evidence="2">SAP domain-containing protein</fullName>
    </recommendedName>
</protein>
<dbReference type="EMBL" id="CP045892">
    <property type="protein sequence ID" value="QQP52360.1"/>
    <property type="molecule type" value="Genomic_DNA"/>
</dbReference>
<dbReference type="InterPro" id="IPR005312">
    <property type="entry name" value="DUF1759"/>
</dbReference>
<name>A0A7T8KBB4_CALRO</name>
<dbReference type="InterPro" id="IPR036361">
    <property type="entry name" value="SAP_dom_sf"/>
</dbReference>
<evidence type="ECO:0000259" key="2">
    <source>
        <dbReference type="PROSITE" id="PS50800"/>
    </source>
</evidence>
<dbReference type="Pfam" id="PF02037">
    <property type="entry name" value="SAP"/>
    <property type="match status" value="1"/>
</dbReference>
<feature type="region of interest" description="Disordered" evidence="1">
    <location>
        <begin position="379"/>
        <end position="398"/>
    </location>
</feature>
<dbReference type="SUPFAM" id="SSF68906">
    <property type="entry name" value="SAP domain"/>
    <property type="match status" value="1"/>
</dbReference>
<evidence type="ECO:0000313" key="4">
    <source>
        <dbReference type="Proteomes" id="UP000595437"/>
    </source>
</evidence>
<dbReference type="PROSITE" id="PS50800">
    <property type="entry name" value="SAP"/>
    <property type="match status" value="1"/>
</dbReference>
<dbReference type="SMART" id="SM00513">
    <property type="entry name" value="SAP"/>
    <property type="match status" value="1"/>
</dbReference>